<organism evidence="1 2">
    <name type="scientific">candidate division WOR-1 bacterium RIFCSPLOWO2_02_FULL_46_20</name>
    <dbReference type="NCBI Taxonomy" id="1802567"/>
    <lineage>
        <taxon>Bacteria</taxon>
        <taxon>Bacillati</taxon>
        <taxon>Saganbacteria</taxon>
    </lineage>
</organism>
<reference evidence="1 2" key="1">
    <citation type="journal article" date="2016" name="Nat. Commun.">
        <title>Thousands of microbial genomes shed light on interconnected biogeochemical processes in an aquifer system.</title>
        <authorList>
            <person name="Anantharaman K."/>
            <person name="Brown C.T."/>
            <person name="Hug L.A."/>
            <person name="Sharon I."/>
            <person name="Castelle C.J."/>
            <person name="Probst A.J."/>
            <person name="Thomas B.C."/>
            <person name="Singh A."/>
            <person name="Wilkins M.J."/>
            <person name="Karaoz U."/>
            <person name="Brodie E.L."/>
            <person name="Williams K.H."/>
            <person name="Hubbard S.S."/>
            <person name="Banfield J.F."/>
        </authorList>
    </citation>
    <scope>NUCLEOTIDE SEQUENCE [LARGE SCALE GENOMIC DNA]</scope>
</reference>
<dbReference type="Proteomes" id="UP000176938">
    <property type="component" value="Unassembled WGS sequence"/>
</dbReference>
<gene>
    <name evidence="1" type="ORF">A3H38_02585</name>
</gene>
<sequence>MDNAKIIETIEKQAFINYLEKLSHTEMHKITLFTRFPITAAPNLSNPVYFLLVDDLTKIADMNSGVYGN</sequence>
<accession>A0A1F4RAU9</accession>
<protein>
    <submittedName>
        <fullName evidence="1">Uncharacterized protein</fullName>
    </submittedName>
</protein>
<comment type="caution">
    <text evidence="1">The sequence shown here is derived from an EMBL/GenBank/DDBJ whole genome shotgun (WGS) entry which is preliminary data.</text>
</comment>
<dbReference type="AlphaFoldDB" id="A0A1F4RAU9"/>
<evidence type="ECO:0000313" key="2">
    <source>
        <dbReference type="Proteomes" id="UP000176938"/>
    </source>
</evidence>
<proteinExistence type="predicted"/>
<dbReference type="EMBL" id="METP01000046">
    <property type="protein sequence ID" value="OGC05309.1"/>
    <property type="molecule type" value="Genomic_DNA"/>
</dbReference>
<name>A0A1F4RAU9_UNCSA</name>
<evidence type="ECO:0000313" key="1">
    <source>
        <dbReference type="EMBL" id="OGC05309.1"/>
    </source>
</evidence>